<feature type="chain" id="PRO_5002953181" description="Diacylglycerol kinase" evidence="8">
    <location>
        <begin position="21"/>
        <end position="506"/>
    </location>
</feature>
<evidence type="ECO:0000313" key="11">
    <source>
        <dbReference type="Proteomes" id="UP000007800"/>
    </source>
</evidence>
<dbReference type="Gene3D" id="3.40.50.10330">
    <property type="entry name" value="Probable inorganic polyphosphate/atp-NAD kinase, domain 1"/>
    <property type="match status" value="1"/>
</dbReference>
<dbReference type="PROSITE" id="PS50146">
    <property type="entry name" value="DAGK"/>
    <property type="match status" value="1"/>
</dbReference>
<accession>C5LTN7</accession>
<evidence type="ECO:0000256" key="5">
    <source>
        <dbReference type="ARBA" id="ARBA00022840"/>
    </source>
</evidence>
<dbReference type="PANTHER" id="PTHR11255:SF121">
    <property type="entry name" value="DIACYLGLYCEROL KINASE (ATP)"/>
    <property type="match status" value="1"/>
</dbReference>
<feature type="signal peptide" evidence="8">
    <location>
        <begin position="1"/>
        <end position="20"/>
    </location>
</feature>
<dbReference type="InterPro" id="IPR000756">
    <property type="entry name" value="Diacylglycerol_kin_accessory"/>
</dbReference>
<dbReference type="InterPro" id="IPR001206">
    <property type="entry name" value="Diacylglycerol_kinase_cat_dom"/>
</dbReference>
<feature type="domain" description="DAGKc" evidence="9">
    <location>
        <begin position="51"/>
        <end position="208"/>
    </location>
</feature>
<evidence type="ECO:0000259" key="9">
    <source>
        <dbReference type="PROSITE" id="PS50146"/>
    </source>
</evidence>
<dbReference type="GO" id="GO:0016020">
    <property type="term" value="C:membrane"/>
    <property type="evidence" value="ECO:0007669"/>
    <property type="project" value="TreeGrafter"/>
</dbReference>
<dbReference type="SUPFAM" id="SSF111331">
    <property type="entry name" value="NAD kinase/diacylglycerol kinase-like"/>
    <property type="match status" value="1"/>
</dbReference>
<dbReference type="GO" id="GO:0007200">
    <property type="term" value="P:phospholipase C-activating G protein-coupled receptor signaling pathway"/>
    <property type="evidence" value="ECO:0007669"/>
    <property type="project" value="InterPro"/>
</dbReference>
<dbReference type="SMART" id="SM00045">
    <property type="entry name" value="DAGKa"/>
    <property type="match status" value="1"/>
</dbReference>
<evidence type="ECO:0000256" key="6">
    <source>
        <dbReference type="RuleBase" id="RU361128"/>
    </source>
</evidence>
<keyword evidence="5 6" id="KW-0067">ATP-binding</keyword>
<comment type="similarity">
    <text evidence="1 6">Belongs to the eukaryotic diacylglycerol kinase family.</text>
</comment>
<keyword evidence="4 6" id="KW-0418">Kinase</keyword>
<evidence type="ECO:0000256" key="3">
    <source>
        <dbReference type="ARBA" id="ARBA00022741"/>
    </source>
</evidence>
<reference evidence="10 11" key="1">
    <citation type="submission" date="2008-07" db="EMBL/GenBank/DDBJ databases">
        <authorList>
            <person name="El-Sayed N."/>
            <person name="Caler E."/>
            <person name="Inman J."/>
            <person name="Amedeo P."/>
            <person name="Hass B."/>
            <person name="Wortman J."/>
        </authorList>
    </citation>
    <scope>NUCLEOTIDE SEQUENCE [LARGE SCALE GENOMIC DNA]</scope>
    <source>
        <strain evidence="11">ATCC 50983 / TXsc</strain>
    </source>
</reference>
<keyword evidence="8" id="KW-0732">Signal</keyword>
<evidence type="ECO:0000256" key="7">
    <source>
        <dbReference type="SAM" id="MobiDB-lite"/>
    </source>
</evidence>
<comment type="catalytic activity">
    <reaction evidence="6">
        <text>a 1,2-diacyl-sn-glycerol + ATP = a 1,2-diacyl-sn-glycero-3-phosphate + ADP + H(+)</text>
        <dbReference type="Rhea" id="RHEA:10272"/>
        <dbReference type="ChEBI" id="CHEBI:15378"/>
        <dbReference type="ChEBI" id="CHEBI:17815"/>
        <dbReference type="ChEBI" id="CHEBI:30616"/>
        <dbReference type="ChEBI" id="CHEBI:58608"/>
        <dbReference type="ChEBI" id="CHEBI:456216"/>
        <dbReference type="EC" id="2.7.1.107"/>
    </reaction>
</comment>
<dbReference type="OMA" id="NIWMNAQ"/>
<dbReference type="EMBL" id="GG685402">
    <property type="protein sequence ID" value="EEQ99849.1"/>
    <property type="molecule type" value="Genomic_DNA"/>
</dbReference>
<dbReference type="EC" id="2.7.1.107" evidence="6"/>
<organism evidence="11">
    <name type="scientific">Perkinsus marinus (strain ATCC 50983 / TXsc)</name>
    <dbReference type="NCBI Taxonomy" id="423536"/>
    <lineage>
        <taxon>Eukaryota</taxon>
        <taxon>Sar</taxon>
        <taxon>Alveolata</taxon>
        <taxon>Perkinsozoa</taxon>
        <taxon>Perkinsea</taxon>
        <taxon>Perkinsida</taxon>
        <taxon>Perkinsidae</taxon>
        <taxon>Perkinsus</taxon>
    </lineage>
</organism>
<dbReference type="InterPro" id="IPR037607">
    <property type="entry name" value="DGK"/>
</dbReference>
<gene>
    <name evidence="10" type="ORF">Pmar_PMAR006521</name>
</gene>
<evidence type="ECO:0000256" key="4">
    <source>
        <dbReference type="ARBA" id="ARBA00022777"/>
    </source>
</evidence>
<feature type="region of interest" description="Disordered" evidence="7">
    <location>
        <begin position="463"/>
        <end position="487"/>
    </location>
</feature>
<dbReference type="Proteomes" id="UP000007800">
    <property type="component" value="Unassembled WGS sequence"/>
</dbReference>
<keyword evidence="3 6" id="KW-0547">Nucleotide-binding</keyword>
<dbReference type="RefSeq" id="XP_002767132.1">
    <property type="nucleotide sequence ID" value="XM_002767086.1"/>
</dbReference>
<dbReference type="InParanoid" id="C5LTN7"/>
<dbReference type="OrthoDB" id="242257at2759"/>
<dbReference type="Pfam" id="PF00781">
    <property type="entry name" value="DAGK_cat"/>
    <property type="match status" value="1"/>
</dbReference>
<evidence type="ECO:0000256" key="2">
    <source>
        <dbReference type="ARBA" id="ARBA00022679"/>
    </source>
</evidence>
<keyword evidence="11" id="KW-1185">Reference proteome</keyword>
<feature type="compositionally biased region" description="Basic residues" evidence="7">
    <location>
        <begin position="463"/>
        <end position="479"/>
    </location>
</feature>
<dbReference type="Gene3D" id="2.60.200.40">
    <property type="match status" value="1"/>
</dbReference>
<protein>
    <recommendedName>
        <fullName evidence="6">Diacylglycerol kinase</fullName>
        <shortName evidence="6">DAG kinase</shortName>
        <ecNumber evidence="6">2.7.1.107</ecNumber>
    </recommendedName>
</protein>
<dbReference type="InterPro" id="IPR017438">
    <property type="entry name" value="ATP-NAD_kinase_N"/>
</dbReference>
<dbReference type="Pfam" id="PF00609">
    <property type="entry name" value="DAGK_acc"/>
    <property type="match status" value="1"/>
</dbReference>
<dbReference type="SMART" id="SM00046">
    <property type="entry name" value="DAGKc"/>
    <property type="match status" value="1"/>
</dbReference>
<evidence type="ECO:0000256" key="1">
    <source>
        <dbReference type="ARBA" id="ARBA00009280"/>
    </source>
</evidence>
<proteinExistence type="inferred from homology"/>
<evidence type="ECO:0000313" key="10">
    <source>
        <dbReference type="EMBL" id="EEQ99849.1"/>
    </source>
</evidence>
<dbReference type="PANTHER" id="PTHR11255">
    <property type="entry name" value="DIACYLGLYCEROL KINASE"/>
    <property type="match status" value="1"/>
</dbReference>
<keyword evidence="2 6" id="KW-0808">Transferase</keyword>
<dbReference type="InterPro" id="IPR016064">
    <property type="entry name" value="NAD/diacylglycerol_kinase_sf"/>
</dbReference>
<sequence length="506" mass="55977">MSLLCCWALLVGQYTVLTTASEPLLSHVEEYPLEEGGTPLISSDPLQVCKELSSDILILVNPKSGGNKAEGLLTVDTPYHYHEWTVNMIDIIALANGDTEAYAGIEALKKSIDNGPPERCEKVVIAGGDGTVTWGVDLMTKAGINLEKVAIGIIPYGTGNDFSQSLGWGKTIDSTLPGKGNRALNQWIHHWAGASVHYFDLWQVTVDVHPGGWFTEGAQEQVIQTSEDPKQNAMSITKSMSNYFSIGVDATILKEFQKKRTRSRAGNHLMYALAGLKTSVRRRVGTESFLDSVKDDGHLLFNVARRRGSRRRENMTLTKNAATIICLNTYTYAGGRRIWEGTSGKGSAIIGYQDKTLKDKQQDFGDKKLELMMYTDVASFSLDAGARAKSTGNRLHQTGGPLTFEFRSDLDARTPVDFQIDGEYTTAFSPKAATVSHYKRLNVLVNQPRPGVEEVLEKKEKKKRLNPLLKRRGAQRRPKATTSSEESIDSDNKLCKGFFGFKLCRR</sequence>
<name>C5LTN7_PERM5</name>
<dbReference type="GeneID" id="9051960"/>
<dbReference type="GO" id="GO:0004143">
    <property type="term" value="F:ATP-dependent diacylglycerol kinase activity"/>
    <property type="evidence" value="ECO:0007669"/>
    <property type="project" value="UniProtKB-EC"/>
</dbReference>
<dbReference type="AlphaFoldDB" id="C5LTN7"/>
<evidence type="ECO:0000256" key="8">
    <source>
        <dbReference type="SAM" id="SignalP"/>
    </source>
</evidence>
<dbReference type="GO" id="GO:0005524">
    <property type="term" value="F:ATP binding"/>
    <property type="evidence" value="ECO:0007669"/>
    <property type="project" value="UniProtKB-KW"/>
</dbReference>